<proteinExistence type="predicted"/>
<evidence type="ECO:0000256" key="1">
    <source>
        <dbReference type="SAM" id="Coils"/>
    </source>
</evidence>
<keyword evidence="1" id="KW-0175">Coiled coil</keyword>
<sequence length="158" mass="18025">MLNTQSHQPINSIPEAKELLEQLADLRWQKSIIDAKLAEINPLAIEAATLIINNNRAANGKQIAYRNERSEITLQFRTTEPKNHKELESLKNLIEVERDKATRLNAKSIVILQEQIAFLEGKLRELTNTPKGDKLVAKYEQLKMSLTTKQPMLSVKLK</sequence>
<dbReference type="AlphaFoldDB" id="A0A2T1BWV9"/>
<evidence type="ECO:0000313" key="2">
    <source>
        <dbReference type="EMBL" id="PSB00404.1"/>
    </source>
</evidence>
<gene>
    <name evidence="2" type="ORF">C7B64_23710</name>
</gene>
<keyword evidence="3" id="KW-1185">Reference proteome</keyword>
<protein>
    <submittedName>
        <fullName evidence="2">Uncharacterized protein</fullName>
    </submittedName>
</protein>
<name>A0A2T1BWV9_9CYAN</name>
<comment type="caution">
    <text evidence="2">The sequence shown here is derived from an EMBL/GenBank/DDBJ whole genome shotgun (WGS) entry which is preliminary data.</text>
</comment>
<accession>A0A2T1BWV9</accession>
<dbReference type="Proteomes" id="UP000238762">
    <property type="component" value="Unassembled WGS sequence"/>
</dbReference>
<reference evidence="2 3" key="2">
    <citation type="submission" date="2018-03" db="EMBL/GenBank/DDBJ databases">
        <title>The ancient ancestry and fast evolution of plastids.</title>
        <authorList>
            <person name="Moore K.R."/>
            <person name="Magnabosco C."/>
            <person name="Momper L."/>
            <person name="Gold D.A."/>
            <person name="Bosak T."/>
            <person name="Fournier G.P."/>
        </authorList>
    </citation>
    <scope>NUCLEOTIDE SEQUENCE [LARGE SCALE GENOMIC DNA]</scope>
    <source>
        <strain evidence="2 3">CCAP 1448/3</strain>
    </source>
</reference>
<dbReference type="RefSeq" id="WP_106292044.1">
    <property type="nucleotide sequence ID" value="NZ_CAWNTC010000051.1"/>
</dbReference>
<organism evidence="2 3">
    <name type="scientific">Merismopedia glauca CCAP 1448/3</name>
    <dbReference type="NCBI Taxonomy" id="1296344"/>
    <lineage>
        <taxon>Bacteria</taxon>
        <taxon>Bacillati</taxon>
        <taxon>Cyanobacteriota</taxon>
        <taxon>Cyanophyceae</taxon>
        <taxon>Synechococcales</taxon>
        <taxon>Merismopediaceae</taxon>
        <taxon>Merismopedia</taxon>
    </lineage>
</organism>
<reference evidence="2 3" key="1">
    <citation type="submission" date="2018-02" db="EMBL/GenBank/DDBJ databases">
        <authorList>
            <person name="Cohen D.B."/>
            <person name="Kent A.D."/>
        </authorList>
    </citation>
    <scope>NUCLEOTIDE SEQUENCE [LARGE SCALE GENOMIC DNA]</scope>
    <source>
        <strain evidence="2 3">CCAP 1448/3</strain>
    </source>
</reference>
<evidence type="ECO:0000313" key="3">
    <source>
        <dbReference type="Proteomes" id="UP000238762"/>
    </source>
</evidence>
<dbReference type="EMBL" id="PVWJ01000225">
    <property type="protein sequence ID" value="PSB00404.1"/>
    <property type="molecule type" value="Genomic_DNA"/>
</dbReference>
<feature type="coiled-coil region" evidence="1">
    <location>
        <begin position="87"/>
        <end position="129"/>
    </location>
</feature>